<dbReference type="PROSITE" id="PS50011">
    <property type="entry name" value="PROTEIN_KINASE_DOM"/>
    <property type="match status" value="1"/>
</dbReference>
<dbReference type="InterPro" id="IPR011009">
    <property type="entry name" value="Kinase-like_dom_sf"/>
</dbReference>
<dbReference type="GO" id="GO:0043484">
    <property type="term" value="P:regulation of RNA splicing"/>
    <property type="evidence" value="ECO:0007669"/>
    <property type="project" value="TreeGrafter"/>
</dbReference>
<dbReference type="AlphaFoldDB" id="A0A9W9VI71"/>
<keyword evidence="4 7" id="KW-0418">Kinase</keyword>
<dbReference type="GeneID" id="81458007"/>
<keyword evidence="1" id="KW-0723">Serine/threonine-protein kinase</keyword>
<evidence type="ECO:0000313" key="7">
    <source>
        <dbReference type="EMBL" id="KAJ5383183.1"/>
    </source>
</evidence>
<evidence type="ECO:0000259" key="6">
    <source>
        <dbReference type="PROSITE" id="PS50011"/>
    </source>
</evidence>
<dbReference type="InterPro" id="IPR051175">
    <property type="entry name" value="CLK_kinases"/>
</dbReference>
<accession>A0A9W9VI71</accession>
<keyword evidence="2" id="KW-0808">Transferase</keyword>
<keyword evidence="3" id="KW-0547">Nucleotide-binding</keyword>
<evidence type="ECO:0000256" key="5">
    <source>
        <dbReference type="ARBA" id="ARBA00022840"/>
    </source>
</evidence>
<keyword evidence="5" id="KW-0067">ATP-binding</keyword>
<reference evidence="7" key="2">
    <citation type="journal article" date="2023" name="IMA Fungus">
        <title>Comparative genomic study of the Penicillium genus elucidates a diverse pangenome and 15 lateral gene transfer events.</title>
        <authorList>
            <person name="Petersen C."/>
            <person name="Sorensen T."/>
            <person name="Nielsen M.R."/>
            <person name="Sondergaard T.E."/>
            <person name="Sorensen J.L."/>
            <person name="Fitzpatrick D.A."/>
            <person name="Frisvad J.C."/>
            <person name="Nielsen K.L."/>
        </authorList>
    </citation>
    <scope>NUCLEOTIDE SEQUENCE</scope>
    <source>
        <strain evidence="7">IBT 3081</strain>
    </source>
</reference>
<name>A0A9W9VI71_9EURO</name>
<organism evidence="7 8">
    <name type="scientific">Penicillium concentricum</name>
    <dbReference type="NCBI Taxonomy" id="293559"/>
    <lineage>
        <taxon>Eukaryota</taxon>
        <taxon>Fungi</taxon>
        <taxon>Dikarya</taxon>
        <taxon>Ascomycota</taxon>
        <taxon>Pezizomycotina</taxon>
        <taxon>Eurotiomycetes</taxon>
        <taxon>Eurotiomycetidae</taxon>
        <taxon>Eurotiales</taxon>
        <taxon>Aspergillaceae</taxon>
        <taxon>Penicillium</taxon>
    </lineage>
</organism>
<evidence type="ECO:0000256" key="1">
    <source>
        <dbReference type="ARBA" id="ARBA00022527"/>
    </source>
</evidence>
<feature type="domain" description="Protein kinase" evidence="6">
    <location>
        <begin position="1"/>
        <end position="303"/>
    </location>
</feature>
<dbReference type="OrthoDB" id="5979581at2759"/>
<gene>
    <name evidence="7" type="ORF">N7517_001094</name>
</gene>
<dbReference type="PANTHER" id="PTHR45646:SF11">
    <property type="entry name" value="SERINE_THREONINE-PROTEIN KINASE DOA"/>
    <property type="match status" value="1"/>
</dbReference>
<protein>
    <submittedName>
        <fullName evidence="7">Protein kinase</fullName>
    </submittedName>
</protein>
<dbReference type="Proteomes" id="UP001147752">
    <property type="component" value="Unassembled WGS sequence"/>
</dbReference>
<dbReference type="Pfam" id="PF00069">
    <property type="entry name" value="Pkinase"/>
    <property type="match status" value="1"/>
</dbReference>
<dbReference type="PANTHER" id="PTHR45646">
    <property type="entry name" value="SERINE/THREONINE-PROTEIN KINASE DOA-RELATED"/>
    <property type="match status" value="1"/>
</dbReference>
<dbReference type="SMART" id="SM00220">
    <property type="entry name" value="S_TKc"/>
    <property type="match status" value="1"/>
</dbReference>
<evidence type="ECO:0000256" key="2">
    <source>
        <dbReference type="ARBA" id="ARBA00022679"/>
    </source>
</evidence>
<evidence type="ECO:0000256" key="4">
    <source>
        <dbReference type="ARBA" id="ARBA00022777"/>
    </source>
</evidence>
<keyword evidence="8" id="KW-1185">Reference proteome</keyword>
<dbReference type="GO" id="GO:0005524">
    <property type="term" value="F:ATP binding"/>
    <property type="evidence" value="ECO:0007669"/>
    <property type="project" value="UniProtKB-KW"/>
</dbReference>
<evidence type="ECO:0000313" key="8">
    <source>
        <dbReference type="Proteomes" id="UP001147752"/>
    </source>
</evidence>
<dbReference type="GO" id="GO:0005634">
    <property type="term" value="C:nucleus"/>
    <property type="evidence" value="ECO:0007669"/>
    <property type="project" value="TreeGrafter"/>
</dbReference>
<dbReference type="SUPFAM" id="SSF56112">
    <property type="entry name" value="Protein kinase-like (PK-like)"/>
    <property type="match status" value="1"/>
</dbReference>
<comment type="caution">
    <text evidence="7">The sequence shown here is derived from an EMBL/GenBank/DDBJ whole genome shotgun (WGS) entry which is preliminary data.</text>
</comment>
<dbReference type="EMBL" id="JAPZBT010000001">
    <property type="protein sequence ID" value="KAJ5383183.1"/>
    <property type="molecule type" value="Genomic_DNA"/>
</dbReference>
<sequence length="307" mass="35524">MFEINLLMHRIIAPGDMLHSKSSLILRPWDSNLVTSLTYIDAWRKVRNATKGAIVSERCWTVLKLIELLASTYVLCILLYGYQCCNITIGIEDDSVFTEFEETEMQNPRPRKVVGPDGRTIYLSQDLRMPKRIGHPVLCDFGSAVPGDIEHSEDIQPNLYRAPEVILAAPWTYSVDIWNVECMIWDIFEGGHLFTGHDPEFETYRSRAHLANMINLFLVLRLPAFLNKGQPAADSLLRNVASYEYTDEFRAKDLLRNHVPLEERETTLDGQDKVEFVRLMRKMLQWEPAKRSSANELAEDEWLRRHL</sequence>
<evidence type="ECO:0000256" key="3">
    <source>
        <dbReference type="ARBA" id="ARBA00022741"/>
    </source>
</evidence>
<reference evidence="7" key="1">
    <citation type="submission" date="2022-12" db="EMBL/GenBank/DDBJ databases">
        <authorList>
            <person name="Petersen C."/>
        </authorList>
    </citation>
    <scope>NUCLEOTIDE SEQUENCE</scope>
    <source>
        <strain evidence="7">IBT 3081</strain>
    </source>
</reference>
<dbReference type="RefSeq" id="XP_056582959.1">
    <property type="nucleotide sequence ID" value="XM_056718824.1"/>
</dbReference>
<dbReference type="InterPro" id="IPR000719">
    <property type="entry name" value="Prot_kinase_dom"/>
</dbReference>
<dbReference type="GO" id="GO:0004674">
    <property type="term" value="F:protein serine/threonine kinase activity"/>
    <property type="evidence" value="ECO:0007669"/>
    <property type="project" value="UniProtKB-KW"/>
</dbReference>
<proteinExistence type="predicted"/>
<dbReference type="Gene3D" id="1.10.510.10">
    <property type="entry name" value="Transferase(Phosphotransferase) domain 1"/>
    <property type="match status" value="1"/>
</dbReference>